<feature type="transmembrane region" description="Helical" evidence="6">
    <location>
        <begin position="292"/>
        <end position="316"/>
    </location>
</feature>
<dbReference type="SUPFAM" id="SSF103473">
    <property type="entry name" value="MFS general substrate transporter"/>
    <property type="match status" value="1"/>
</dbReference>
<gene>
    <name evidence="7" type="ORF">CSKR_102517</name>
</gene>
<dbReference type="GO" id="GO:0022857">
    <property type="term" value="F:transmembrane transporter activity"/>
    <property type="evidence" value="ECO:0007669"/>
    <property type="project" value="InterPro"/>
</dbReference>
<dbReference type="Pfam" id="PF07690">
    <property type="entry name" value="MFS_1"/>
    <property type="match status" value="1"/>
</dbReference>
<dbReference type="Gene3D" id="1.20.1250.20">
    <property type="entry name" value="MFS general substrate transporter like domains"/>
    <property type="match status" value="2"/>
</dbReference>
<dbReference type="InterPro" id="IPR036259">
    <property type="entry name" value="MFS_trans_sf"/>
</dbReference>
<feature type="transmembrane region" description="Helical" evidence="6">
    <location>
        <begin position="110"/>
        <end position="131"/>
    </location>
</feature>
<sequence length="468" mass="51867">MSPEKKFLCKGIMTVIGGMLIHFSFGYFYTVANMTPYIYSYAKARVDANADKRLTIWLSAIALVMQGVMMPIGGFVSQKIGFRPVVGIACLLHSGSVLLTYFTLINSYPAVIVTYALLQGTGFGFGYSVVMSVTTAWFPTRRALIFGLVVGGFGLGALIFTPIQTSFINPDNIPTVDGLFVNSNLLDRVPKCLLLCGGILLGIQIIGFGLMKKRPAVKPGEEQEEEEIDEKHEEEIEESEQLGKEINLKPKDLIRRLDFYLLWFILLFVAIPVTIIASAYKLFGQAYISDDRFLSAVATVSSVFNSGGRIVWGLIVDKVSFKLPLCILLSIWSAVLVTFPHLYLAGETALRVLYVIWVCLLWFSLSGVFTIMPSGTATLFGQKNVATNYGVVYSAFSVGSLLCGIFQTFLPEQTYVVQFSACFVLIFTALMITLWVTDSKMSPRVNVCQKLTEQCGRLRGRDQQSDYF</sequence>
<feature type="transmembrane region" description="Helical" evidence="6">
    <location>
        <begin position="391"/>
        <end position="410"/>
    </location>
</feature>
<dbReference type="AlphaFoldDB" id="A0A8T1M3S0"/>
<dbReference type="Proteomes" id="UP000286415">
    <property type="component" value="Unassembled WGS sequence"/>
</dbReference>
<keyword evidence="8" id="KW-1185">Reference proteome</keyword>
<evidence type="ECO:0000256" key="2">
    <source>
        <dbReference type="ARBA" id="ARBA00022448"/>
    </source>
</evidence>
<dbReference type="EMBL" id="NIRI02000056">
    <property type="protein sequence ID" value="KAG5443618.1"/>
    <property type="molecule type" value="Genomic_DNA"/>
</dbReference>
<protein>
    <submittedName>
        <fullName evidence="7">Oxalate:formate antiporter</fullName>
    </submittedName>
</protein>
<keyword evidence="3 6" id="KW-0812">Transmembrane</keyword>
<feature type="transmembrane region" description="Helical" evidence="6">
    <location>
        <begin position="85"/>
        <end position="104"/>
    </location>
</feature>
<evidence type="ECO:0000256" key="4">
    <source>
        <dbReference type="ARBA" id="ARBA00022989"/>
    </source>
</evidence>
<organism evidence="7 8">
    <name type="scientific">Clonorchis sinensis</name>
    <name type="common">Chinese liver fluke</name>
    <dbReference type="NCBI Taxonomy" id="79923"/>
    <lineage>
        <taxon>Eukaryota</taxon>
        <taxon>Metazoa</taxon>
        <taxon>Spiralia</taxon>
        <taxon>Lophotrochozoa</taxon>
        <taxon>Platyhelminthes</taxon>
        <taxon>Trematoda</taxon>
        <taxon>Digenea</taxon>
        <taxon>Opisthorchiida</taxon>
        <taxon>Opisthorchiata</taxon>
        <taxon>Opisthorchiidae</taxon>
        <taxon>Clonorchis</taxon>
    </lineage>
</organism>
<accession>A0A8T1M3S0</accession>
<feature type="transmembrane region" description="Helical" evidence="6">
    <location>
        <begin position="323"/>
        <end position="346"/>
    </location>
</feature>
<evidence type="ECO:0000256" key="1">
    <source>
        <dbReference type="ARBA" id="ARBA00004141"/>
    </source>
</evidence>
<feature type="transmembrane region" description="Helical" evidence="6">
    <location>
        <begin position="54"/>
        <end position="73"/>
    </location>
</feature>
<feature type="transmembrane region" description="Helical" evidence="6">
    <location>
        <begin position="416"/>
        <end position="436"/>
    </location>
</feature>
<keyword evidence="2" id="KW-0813">Transport</keyword>
<dbReference type="InterPro" id="IPR052983">
    <property type="entry name" value="MFS_Riboflavin_Transporter"/>
</dbReference>
<comment type="subcellular location">
    <subcellularLocation>
        <location evidence="1">Membrane</location>
        <topology evidence="1">Multi-pass membrane protein</topology>
    </subcellularLocation>
</comment>
<proteinExistence type="predicted"/>
<feature type="transmembrane region" description="Helical" evidence="6">
    <location>
        <begin position="188"/>
        <end position="210"/>
    </location>
</feature>
<feature type="transmembrane region" description="Helical" evidence="6">
    <location>
        <begin position="259"/>
        <end position="280"/>
    </location>
</feature>
<dbReference type="GO" id="GO:0016020">
    <property type="term" value="C:membrane"/>
    <property type="evidence" value="ECO:0007669"/>
    <property type="project" value="UniProtKB-SubCell"/>
</dbReference>
<dbReference type="InterPro" id="IPR011701">
    <property type="entry name" value="MFS"/>
</dbReference>
<evidence type="ECO:0000256" key="5">
    <source>
        <dbReference type="ARBA" id="ARBA00023136"/>
    </source>
</evidence>
<dbReference type="PANTHER" id="PTHR43385:SF1">
    <property type="entry name" value="RIBOFLAVIN TRANSPORTER RIBJ"/>
    <property type="match status" value="1"/>
</dbReference>
<comment type="caution">
    <text evidence="7">The sequence shown here is derived from an EMBL/GenBank/DDBJ whole genome shotgun (WGS) entry which is preliminary data.</text>
</comment>
<evidence type="ECO:0000256" key="6">
    <source>
        <dbReference type="SAM" id="Phobius"/>
    </source>
</evidence>
<feature type="transmembrane region" description="Helical" evidence="6">
    <location>
        <begin position="143"/>
        <end position="168"/>
    </location>
</feature>
<keyword evidence="4 6" id="KW-1133">Transmembrane helix</keyword>
<evidence type="ECO:0000256" key="3">
    <source>
        <dbReference type="ARBA" id="ARBA00022692"/>
    </source>
</evidence>
<name>A0A8T1M3S0_CLOSI</name>
<feature type="transmembrane region" description="Helical" evidence="6">
    <location>
        <begin position="352"/>
        <end position="371"/>
    </location>
</feature>
<dbReference type="PANTHER" id="PTHR43385">
    <property type="entry name" value="RIBOFLAVIN TRANSPORTER RIBJ"/>
    <property type="match status" value="1"/>
</dbReference>
<dbReference type="OrthoDB" id="410267at2759"/>
<evidence type="ECO:0000313" key="8">
    <source>
        <dbReference type="Proteomes" id="UP000286415"/>
    </source>
</evidence>
<reference evidence="7 8" key="2">
    <citation type="journal article" date="2021" name="Genomics">
        <title>High-quality reference genome for Clonorchis sinensis.</title>
        <authorList>
            <person name="Young N.D."/>
            <person name="Stroehlein A.J."/>
            <person name="Kinkar L."/>
            <person name="Wang T."/>
            <person name="Sohn W.M."/>
            <person name="Chang B.C.H."/>
            <person name="Kaur P."/>
            <person name="Weisz D."/>
            <person name="Dudchenko O."/>
            <person name="Aiden E.L."/>
            <person name="Korhonen P.K."/>
            <person name="Gasser R.B."/>
        </authorList>
    </citation>
    <scope>NUCLEOTIDE SEQUENCE [LARGE SCALE GENOMIC DNA]</scope>
    <source>
        <strain evidence="7">Cs-k2</strain>
    </source>
</reference>
<reference evidence="7 8" key="1">
    <citation type="journal article" date="2018" name="Biotechnol. Adv.">
        <title>Improved genomic resources and new bioinformatic workflow for the carcinogenic parasite Clonorchis sinensis: Biotechnological implications.</title>
        <authorList>
            <person name="Wang D."/>
            <person name="Korhonen P.K."/>
            <person name="Gasser R.B."/>
            <person name="Young N.D."/>
        </authorList>
    </citation>
    <scope>NUCLEOTIDE SEQUENCE [LARGE SCALE GENOMIC DNA]</scope>
    <source>
        <strain evidence="7">Cs-k2</strain>
    </source>
</reference>
<feature type="transmembrane region" description="Helical" evidence="6">
    <location>
        <begin position="12"/>
        <end position="34"/>
    </location>
</feature>
<keyword evidence="5 6" id="KW-0472">Membrane</keyword>
<evidence type="ECO:0000313" key="7">
    <source>
        <dbReference type="EMBL" id="KAG5443618.1"/>
    </source>
</evidence>